<dbReference type="HOGENOM" id="CLU_2169022_0_0_5"/>
<proteinExistence type="predicted"/>
<dbReference type="Proteomes" id="UP000019443">
    <property type="component" value="Plasmid pLPU83d"/>
</dbReference>
<evidence type="ECO:0000313" key="2">
    <source>
        <dbReference type="Proteomes" id="UP000019443"/>
    </source>
</evidence>
<name>W6RST6_9HYPH</name>
<dbReference type="AlphaFoldDB" id="W6RST6"/>
<dbReference type="PATRIC" id="fig|348824.6.peg.6111"/>
<geneLocation type="plasmid" evidence="1 2">
    <name>pLPU83d</name>
</geneLocation>
<protein>
    <submittedName>
        <fullName evidence="1">Uncharacterized protein</fullName>
    </submittedName>
</protein>
<keyword evidence="2" id="KW-1185">Reference proteome</keyword>
<gene>
    <name evidence="1" type="ORF">LPU83_pLPU83d_0477</name>
</gene>
<organism evidence="1 2">
    <name type="scientific">Rhizobium favelukesii</name>
    <dbReference type="NCBI Taxonomy" id="348824"/>
    <lineage>
        <taxon>Bacteria</taxon>
        <taxon>Pseudomonadati</taxon>
        <taxon>Pseudomonadota</taxon>
        <taxon>Alphaproteobacteria</taxon>
        <taxon>Hyphomicrobiales</taxon>
        <taxon>Rhizobiaceae</taxon>
        <taxon>Rhizobium/Agrobacterium group</taxon>
        <taxon>Rhizobium</taxon>
    </lineage>
</organism>
<dbReference type="KEGG" id="rhl:LPU83_pLPU83d_0477"/>
<reference evidence="1" key="1">
    <citation type="submission" date="2013-11" db="EMBL/GenBank/DDBJ databases">
        <title>Draft genome sequence of the broad-host-range Rhizobium sp. LPU83 strain, a member of the low-genetic diversity Oregon-like Rhizobium sp. group.</title>
        <authorList>
            <person name="Wibberg D."/>
            <person name="Puehler A."/>
            <person name="Schlueter A."/>
        </authorList>
    </citation>
    <scope>NUCLEOTIDE SEQUENCE [LARGE SCALE GENOMIC DNA]</scope>
    <source>
        <strain evidence="1">LPU83</strain>
        <plasmid evidence="1">pLPU83d</plasmid>
    </source>
</reference>
<evidence type="ECO:0000313" key="1">
    <source>
        <dbReference type="EMBL" id="CDM61848.1"/>
    </source>
</evidence>
<sequence>MKQRPQRLELFGEEFRQDPNAACVAKFAMRQGSMPFATASVSVWKLFTCRAAPAYRPVSFGWPLQRLGDPKQIGVTLAVAGTLQADAATFSKLRPANYRSAISDRLGRAA</sequence>
<keyword evidence="1" id="KW-0614">Plasmid</keyword>
<accession>W6RST6</accession>
<dbReference type="EMBL" id="HG916855">
    <property type="protein sequence ID" value="CDM61848.1"/>
    <property type="molecule type" value="Genomic_DNA"/>
</dbReference>